<dbReference type="PANTHER" id="PTHR10605">
    <property type="entry name" value="HEPARAN SULFATE SULFOTRANSFERASE"/>
    <property type="match status" value="1"/>
</dbReference>
<reference evidence="4" key="1">
    <citation type="submission" date="2024-07" db="EMBL/GenBank/DDBJ databases">
        <authorList>
            <person name="Kim Y.J."/>
            <person name="Jeong J.Y."/>
        </authorList>
    </citation>
    <scope>NUCLEOTIDE SEQUENCE</scope>
    <source>
        <strain evidence="4">GIHE-MW2</strain>
    </source>
</reference>
<dbReference type="RefSeq" id="WP_054469652.1">
    <property type="nucleotide sequence ID" value="NZ_CP159837.1"/>
</dbReference>
<evidence type="ECO:0000313" key="4">
    <source>
        <dbReference type="EMBL" id="XCM39330.1"/>
    </source>
</evidence>
<proteinExistence type="predicted"/>
<evidence type="ECO:0000259" key="3">
    <source>
        <dbReference type="Pfam" id="PF00685"/>
    </source>
</evidence>
<dbReference type="InterPro" id="IPR000863">
    <property type="entry name" value="Sulfotransferase_dom"/>
</dbReference>
<organism evidence="4">
    <name type="scientific">Planktothricoides raciborskii GIHE-MW2</name>
    <dbReference type="NCBI Taxonomy" id="2792601"/>
    <lineage>
        <taxon>Bacteria</taxon>
        <taxon>Bacillati</taxon>
        <taxon>Cyanobacteriota</taxon>
        <taxon>Cyanophyceae</taxon>
        <taxon>Oscillatoriophycideae</taxon>
        <taxon>Oscillatoriales</taxon>
        <taxon>Oscillatoriaceae</taxon>
        <taxon>Planktothricoides</taxon>
    </lineage>
</organism>
<name>A0AAU8JJ55_9CYAN</name>
<dbReference type="InterPro" id="IPR027417">
    <property type="entry name" value="P-loop_NTPase"/>
</dbReference>
<dbReference type="InterPro" id="IPR037359">
    <property type="entry name" value="NST/OST"/>
</dbReference>
<protein>
    <submittedName>
        <fullName evidence="4">Sulfotransferase</fullName>
        <ecNumber evidence="4">2.8.2.-</ecNumber>
    </submittedName>
</protein>
<dbReference type="SUPFAM" id="SSF52540">
    <property type="entry name" value="P-loop containing nucleoside triphosphate hydrolases"/>
    <property type="match status" value="1"/>
</dbReference>
<dbReference type="AlphaFoldDB" id="A0AAU8JJ55"/>
<keyword evidence="2" id="KW-0325">Glycoprotein</keyword>
<dbReference type="Pfam" id="PF00685">
    <property type="entry name" value="Sulfotransfer_1"/>
    <property type="match status" value="1"/>
</dbReference>
<feature type="domain" description="Sulfotransferase" evidence="3">
    <location>
        <begin position="2"/>
        <end position="200"/>
    </location>
</feature>
<gene>
    <name evidence="4" type="ORF">ABWT76_002243</name>
</gene>
<dbReference type="PANTHER" id="PTHR10605:SF56">
    <property type="entry name" value="BIFUNCTIONAL HEPARAN SULFATE N-DEACETYLASE_N-SULFOTRANSFERASE"/>
    <property type="match status" value="1"/>
</dbReference>
<dbReference type="GO" id="GO:0008146">
    <property type="term" value="F:sulfotransferase activity"/>
    <property type="evidence" value="ECO:0007669"/>
    <property type="project" value="InterPro"/>
</dbReference>
<evidence type="ECO:0000256" key="1">
    <source>
        <dbReference type="ARBA" id="ARBA00022679"/>
    </source>
</evidence>
<dbReference type="Gene3D" id="3.40.50.300">
    <property type="entry name" value="P-loop containing nucleotide triphosphate hydrolases"/>
    <property type="match status" value="1"/>
</dbReference>
<sequence>MPDFLIIGAQKCGTTSLYVYLTQHPQILPAAQKELHFFDFNYAQGIDWYLAQFPAKTNEKITLTGESSPYYIFHPWAPQRVKQLFPNIKLIVLLRNPVERTWSHYHHEVRWGFETLDFEAAIDSEAERLSGELEKMLADPNYYSFNHQHYTYLSRGIYVEQLQAWMELFPRNQFLILNSEEFYANPAATLKQTLEFLGLSPWDLGDYPPYNIGECPPMSNQIRIKLVNYFTPYNQKLFEYLQVHWNWSD</sequence>
<dbReference type="EMBL" id="CP159837">
    <property type="protein sequence ID" value="XCM39330.1"/>
    <property type="molecule type" value="Genomic_DNA"/>
</dbReference>
<evidence type="ECO:0000256" key="2">
    <source>
        <dbReference type="ARBA" id="ARBA00023180"/>
    </source>
</evidence>
<accession>A0AAU8JJ55</accession>
<keyword evidence="1 4" id="KW-0808">Transferase</keyword>
<dbReference type="EC" id="2.8.2.-" evidence="4"/>